<organism evidence="2 3">
    <name type="scientific">Trichonephila clavipes</name>
    <name type="common">Golden silk orbweaver</name>
    <name type="synonym">Nephila clavipes</name>
    <dbReference type="NCBI Taxonomy" id="2585209"/>
    <lineage>
        <taxon>Eukaryota</taxon>
        <taxon>Metazoa</taxon>
        <taxon>Ecdysozoa</taxon>
        <taxon>Arthropoda</taxon>
        <taxon>Chelicerata</taxon>
        <taxon>Arachnida</taxon>
        <taxon>Araneae</taxon>
        <taxon>Araneomorphae</taxon>
        <taxon>Entelegynae</taxon>
        <taxon>Araneoidea</taxon>
        <taxon>Nephilidae</taxon>
        <taxon>Trichonephila</taxon>
    </lineage>
</organism>
<accession>A0A8X6VAP6</accession>
<dbReference type="Proteomes" id="UP000887159">
    <property type="component" value="Unassembled WGS sequence"/>
</dbReference>
<dbReference type="GO" id="GO:0003676">
    <property type="term" value="F:nucleic acid binding"/>
    <property type="evidence" value="ECO:0007669"/>
    <property type="project" value="InterPro"/>
</dbReference>
<sequence length="685" mass="81012">MIVINQDDKIIHHNYYAGTDAVEHFLNITKDLSFRLIAELKKVSENELDDSSMYDPSKCVICHKKFRPTDRIVRHHLHHENFVTGKAHQICNLQYRKKFYLPIFLHNGRSYDNHLLLKYLPKDFAKEINIIPINLEKISMFTLDHLKFLDSYQFLDSSLDTLIENLLISKHDFKIFDTFFRENKNKYLLYRKGIFPYSYTDNTDKLQTKGLPPREAFFNVLTRQHISEKDYMHALAVFRAFELKTFGNYLKLYQNTDVLMLAEVFCAFRNLSLRYYELDPVHYISISELTFDAGLKFCKIELQLFGNINDYIWLESQMRGGICLVSKRYARANNPSLSSIYDPSKPHSYILALDIANLYGYAMSQFLAYVCGDFYWLSLEEINNFDVLTIPQNNNKGFILEVDLEYPESEHDRLNDLPLAPEHLKITREMLSPYAERSCTKFRLQNTFPSKKLAPNFYPKTHYIVHYLTLQFHLKQGLKLTKIHRILMFSQKPWLREYIAFNNSKRLSCNTQSEKLFFKKLNNSFYGKCLQNVRKRVNVKGALTIEDCKKYLASPALDYFEPLNESLTLCKMKQTDLRLDKPIYIGFTVLEISKLRLYELYFSYFKKFYDSKCALLYTDTDSLYMNIETPNVYDDIQHNFTEIMDLSNFENSHPLLVKQTRVVLNFKNETCLPFEGICWFETQDV</sequence>
<dbReference type="InterPro" id="IPR043502">
    <property type="entry name" value="DNA/RNA_pol_sf"/>
</dbReference>
<dbReference type="PANTHER" id="PTHR31511">
    <property type="entry name" value="PROTEIN CBG23764"/>
    <property type="match status" value="1"/>
</dbReference>
<dbReference type="GO" id="GO:0071897">
    <property type="term" value="P:DNA biosynthetic process"/>
    <property type="evidence" value="ECO:0007669"/>
    <property type="project" value="UniProtKB-ARBA"/>
</dbReference>
<dbReference type="InterPro" id="IPR013087">
    <property type="entry name" value="Znf_C2H2_type"/>
</dbReference>
<dbReference type="PROSITE" id="PS00028">
    <property type="entry name" value="ZINC_FINGER_C2H2_1"/>
    <property type="match status" value="1"/>
</dbReference>
<protein>
    <submittedName>
        <fullName evidence="2">C2H2-type domain-containing protein</fullName>
    </submittedName>
</protein>
<gene>
    <name evidence="2" type="primary">AVEN_259720_1</name>
    <name evidence="2" type="ORF">TNCV_1364481</name>
</gene>
<feature type="domain" description="C2H2-type" evidence="1">
    <location>
        <begin position="59"/>
        <end position="79"/>
    </location>
</feature>
<dbReference type="PANTHER" id="PTHR31511:SF12">
    <property type="entry name" value="RHO TERMINATION FACTOR N-TERMINAL DOMAIN-CONTAINING PROTEIN"/>
    <property type="match status" value="1"/>
</dbReference>
<dbReference type="GO" id="GO:0000166">
    <property type="term" value="F:nucleotide binding"/>
    <property type="evidence" value="ECO:0007669"/>
    <property type="project" value="InterPro"/>
</dbReference>
<keyword evidence="3" id="KW-1185">Reference proteome</keyword>
<evidence type="ECO:0000313" key="2">
    <source>
        <dbReference type="EMBL" id="GFY01043.1"/>
    </source>
</evidence>
<comment type="caution">
    <text evidence="2">The sequence shown here is derived from an EMBL/GenBank/DDBJ whole genome shotgun (WGS) entry which is preliminary data.</text>
</comment>
<evidence type="ECO:0000313" key="3">
    <source>
        <dbReference type="Proteomes" id="UP000887159"/>
    </source>
</evidence>
<evidence type="ECO:0000259" key="1">
    <source>
        <dbReference type="PROSITE" id="PS00028"/>
    </source>
</evidence>
<dbReference type="SUPFAM" id="SSF56672">
    <property type="entry name" value="DNA/RNA polymerases"/>
    <property type="match status" value="1"/>
</dbReference>
<name>A0A8X6VAP6_TRICX</name>
<dbReference type="EMBL" id="BMAU01021224">
    <property type="protein sequence ID" value="GFY01043.1"/>
    <property type="molecule type" value="Genomic_DNA"/>
</dbReference>
<proteinExistence type="predicted"/>
<dbReference type="InterPro" id="IPR017964">
    <property type="entry name" value="DNA-dir_DNA_pol_B_CS"/>
</dbReference>
<dbReference type="AlphaFoldDB" id="A0A8X6VAP6"/>
<reference evidence="2" key="1">
    <citation type="submission" date="2020-08" db="EMBL/GenBank/DDBJ databases">
        <title>Multicomponent nature underlies the extraordinary mechanical properties of spider dragline silk.</title>
        <authorList>
            <person name="Kono N."/>
            <person name="Nakamura H."/>
            <person name="Mori M."/>
            <person name="Yoshida Y."/>
            <person name="Ohtoshi R."/>
            <person name="Malay A.D."/>
            <person name="Moran D.A.P."/>
            <person name="Tomita M."/>
            <person name="Numata K."/>
            <person name="Arakawa K."/>
        </authorList>
    </citation>
    <scope>NUCLEOTIDE SEQUENCE</scope>
</reference>
<dbReference type="PROSITE" id="PS00116">
    <property type="entry name" value="DNA_POLYMERASE_B"/>
    <property type="match status" value="1"/>
</dbReference>